<dbReference type="InterPro" id="IPR007197">
    <property type="entry name" value="rSAM"/>
</dbReference>
<dbReference type="EC" id="2.8.4.5" evidence="3"/>
<reference evidence="17" key="1">
    <citation type="submission" date="2018-06" db="EMBL/GenBank/DDBJ databases">
        <authorList>
            <person name="Zhirakovskaya E."/>
        </authorList>
    </citation>
    <scope>NUCLEOTIDE SEQUENCE</scope>
</reference>
<evidence type="ECO:0000259" key="14">
    <source>
        <dbReference type="PROSITE" id="PS50926"/>
    </source>
</evidence>
<evidence type="ECO:0000256" key="8">
    <source>
        <dbReference type="ARBA" id="ARBA00022694"/>
    </source>
</evidence>
<feature type="domain" description="TRAM" evidence="14">
    <location>
        <begin position="375"/>
        <end position="436"/>
    </location>
</feature>
<dbReference type="InterPro" id="IPR013848">
    <property type="entry name" value="Methylthiotransferase_N"/>
</dbReference>
<dbReference type="PANTHER" id="PTHR11918">
    <property type="entry name" value="RADICAL SAM PROTEINS"/>
    <property type="match status" value="1"/>
</dbReference>
<evidence type="ECO:0000256" key="10">
    <source>
        <dbReference type="ARBA" id="ARBA00023004"/>
    </source>
</evidence>
<accession>A0A3B0QT75</accession>
<dbReference type="InterPro" id="IPR006467">
    <property type="entry name" value="MiaB-like_bact"/>
</dbReference>
<dbReference type="PANTHER" id="PTHR11918:SF45">
    <property type="entry name" value="THREONYLCARBAMOYLADENOSINE TRNA METHYLTHIOTRANSFERASE"/>
    <property type="match status" value="1"/>
</dbReference>
<dbReference type="Gene3D" id="3.40.50.12160">
    <property type="entry name" value="Methylthiotransferase, N-terminal domain"/>
    <property type="match status" value="1"/>
</dbReference>
<feature type="domain" description="MTTase N-terminal" evidence="15">
    <location>
        <begin position="6"/>
        <end position="118"/>
    </location>
</feature>
<evidence type="ECO:0000256" key="1">
    <source>
        <dbReference type="ARBA" id="ARBA00001966"/>
    </source>
</evidence>
<keyword evidence="5" id="KW-0963">Cytoplasm</keyword>
<proteinExistence type="predicted"/>
<dbReference type="EMBL" id="UOEA01000037">
    <property type="protein sequence ID" value="VAV83249.1"/>
    <property type="molecule type" value="Genomic_DNA"/>
</dbReference>
<dbReference type="InterPro" id="IPR058240">
    <property type="entry name" value="rSAM_sf"/>
</dbReference>
<dbReference type="SFLD" id="SFLDS00029">
    <property type="entry name" value="Radical_SAM"/>
    <property type="match status" value="1"/>
</dbReference>
<feature type="domain" description="Radical SAM core" evidence="16">
    <location>
        <begin position="142"/>
        <end position="376"/>
    </location>
</feature>
<evidence type="ECO:0000256" key="11">
    <source>
        <dbReference type="ARBA" id="ARBA00023014"/>
    </source>
</evidence>
<organism evidence="17">
    <name type="scientific">hydrothermal vent metagenome</name>
    <dbReference type="NCBI Taxonomy" id="652676"/>
    <lineage>
        <taxon>unclassified sequences</taxon>
        <taxon>metagenomes</taxon>
        <taxon>ecological metagenomes</taxon>
    </lineage>
</organism>
<dbReference type="Pfam" id="PF04055">
    <property type="entry name" value="Radical_SAM"/>
    <property type="match status" value="1"/>
</dbReference>
<dbReference type="GO" id="GO:0035598">
    <property type="term" value="F:tRNA (N(6)-L-threonylcarbamoyladenosine(37)-C(2))-methylthiotransferase activity"/>
    <property type="evidence" value="ECO:0007669"/>
    <property type="project" value="UniProtKB-EC"/>
</dbReference>
<keyword evidence="8" id="KW-0819">tRNA processing</keyword>
<dbReference type="AlphaFoldDB" id="A0A3B0QT75"/>
<dbReference type="NCBIfam" id="TIGR00089">
    <property type="entry name" value="MiaB/RimO family radical SAM methylthiotransferase"/>
    <property type="match status" value="1"/>
</dbReference>
<sequence>MDFEKKKVAVTTLGCRSNQYDSTAMEDFVRGAGFEIASFSEEAGAYIINTCTVTHKTDSEGRQLVRKVRRRHPDSVIIVTGCYAQVSPEEVSAIEGVDYVLGNPEKDRVVECIKKGRQTGGAVVEVGDYREGAPLKLRAQNHRGRTRVNLKVQDGCNKNCAFCVIPLARGTSKSLALDDVMAEIKGLVDNGFKEMVLTGIHLGAYGMDFTCGYSILKLLREIEAASFDAHFRISSLDPDEVGPEMIGFLAGAKTICNHLHLPIQSGDDKILRLMNRPYSARGFAETVTRLSKEVVDISIGTDVIVGFPGEGELEFENTYNLLKSLPLSYLHIFPYSKRTKTAAIDMPGHNDPRVIKERSARLHALDAEMRKAFYGRFIGREMTVLVESARDKKTGLLKGRTTNYIPVLIDGGDELKCSEVVVRLTGIIDDNMVGCL</sequence>
<dbReference type="SUPFAM" id="SSF102114">
    <property type="entry name" value="Radical SAM enzymes"/>
    <property type="match status" value="1"/>
</dbReference>
<dbReference type="InterPro" id="IPR023404">
    <property type="entry name" value="rSAM_horseshoe"/>
</dbReference>
<evidence type="ECO:0000256" key="13">
    <source>
        <dbReference type="ARBA" id="ARBA00051661"/>
    </source>
</evidence>
<keyword evidence="4" id="KW-0004">4Fe-4S</keyword>
<evidence type="ECO:0000256" key="4">
    <source>
        <dbReference type="ARBA" id="ARBA00022485"/>
    </source>
</evidence>
<dbReference type="Pfam" id="PF00919">
    <property type="entry name" value="UPF0004"/>
    <property type="match status" value="1"/>
</dbReference>
<evidence type="ECO:0000259" key="15">
    <source>
        <dbReference type="PROSITE" id="PS51449"/>
    </source>
</evidence>
<dbReference type="PROSITE" id="PS01278">
    <property type="entry name" value="MTTASE_RADICAL"/>
    <property type="match status" value="1"/>
</dbReference>
<evidence type="ECO:0000256" key="12">
    <source>
        <dbReference type="ARBA" id="ARBA00031213"/>
    </source>
</evidence>
<name>A0A3B0QT75_9ZZZZ</name>
<dbReference type="InterPro" id="IPR020612">
    <property type="entry name" value="Methylthiotransferase_CS"/>
</dbReference>
<dbReference type="SFLD" id="SFLDG01061">
    <property type="entry name" value="methylthiotransferase"/>
    <property type="match status" value="1"/>
</dbReference>
<dbReference type="InterPro" id="IPR038135">
    <property type="entry name" value="Methylthiotransferase_N_sf"/>
</dbReference>
<dbReference type="SFLD" id="SFLDG01082">
    <property type="entry name" value="B12-binding_domain_containing"/>
    <property type="match status" value="1"/>
</dbReference>
<dbReference type="InterPro" id="IPR005839">
    <property type="entry name" value="Methylthiotransferase"/>
</dbReference>
<keyword evidence="6 17" id="KW-0808">Transferase</keyword>
<evidence type="ECO:0000256" key="6">
    <source>
        <dbReference type="ARBA" id="ARBA00022679"/>
    </source>
</evidence>
<dbReference type="InterPro" id="IPR002792">
    <property type="entry name" value="TRAM_dom"/>
</dbReference>
<dbReference type="FunFam" id="3.40.50.12160:FF:000004">
    <property type="entry name" value="Threonylcarbamoyladenosine tRNA methylthiotransferase MtaB"/>
    <property type="match status" value="1"/>
</dbReference>
<gene>
    <name evidence="17" type="ORF">MNBD_DELTA01-1485</name>
</gene>
<comment type="catalytic activity">
    <reaction evidence="13">
        <text>N(6)-L-threonylcarbamoyladenosine(37) in tRNA + (sulfur carrier)-SH + AH2 + 2 S-adenosyl-L-methionine = 2-methylsulfanyl-N(6)-L-threonylcarbamoyladenosine(37) in tRNA + (sulfur carrier)-H + 5'-deoxyadenosine + L-methionine + A + S-adenosyl-L-homocysteine + 2 H(+)</text>
        <dbReference type="Rhea" id="RHEA:37075"/>
        <dbReference type="Rhea" id="RHEA-COMP:10163"/>
        <dbReference type="Rhea" id="RHEA-COMP:11092"/>
        <dbReference type="Rhea" id="RHEA-COMP:14737"/>
        <dbReference type="Rhea" id="RHEA-COMP:14739"/>
        <dbReference type="ChEBI" id="CHEBI:13193"/>
        <dbReference type="ChEBI" id="CHEBI:15378"/>
        <dbReference type="ChEBI" id="CHEBI:17319"/>
        <dbReference type="ChEBI" id="CHEBI:17499"/>
        <dbReference type="ChEBI" id="CHEBI:29917"/>
        <dbReference type="ChEBI" id="CHEBI:57844"/>
        <dbReference type="ChEBI" id="CHEBI:57856"/>
        <dbReference type="ChEBI" id="CHEBI:59789"/>
        <dbReference type="ChEBI" id="CHEBI:64428"/>
        <dbReference type="ChEBI" id="CHEBI:74418"/>
        <dbReference type="ChEBI" id="CHEBI:74420"/>
        <dbReference type="EC" id="2.8.4.5"/>
    </reaction>
</comment>
<comment type="function">
    <text evidence="2">Catalyzes the methylthiolation of N6-threonylcarbamoyladenosine (t(6)A), leading to the formation of 2-methylthio-N6-threonylcarbamoyladenosine (ms(2)t(6)A) at position 37 in tRNAs that read codons beginning with adenine.</text>
</comment>
<evidence type="ECO:0000256" key="9">
    <source>
        <dbReference type="ARBA" id="ARBA00022723"/>
    </source>
</evidence>
<dbReference type="PROSITE" id="PS51449">
    <property type="entry name" value="MTTASE_N"/>
    <property type="match status" value="1"/>
</dbReference>
<dbReference type="PROSITE" id="PS50926">
    <property type="entry name" value="TRAM"/>
    <property type="match status" value="1"/>
</dbReference>
<keyword evidence="10" id="KW-0408">Iron</keyword>
<keyword evidence="9" id="KW-0479">Metal-binding</keyword>
<dbReference type="InterPro" id="IPR006638">
    <property type="entry name" value="Elp3/MiaA/NifB-like_rSAM"/>
</dbReference>
<evidence type="ECO:0000313" key="17">
    <source>
        <dbReference type="EMBL" id="VAV83249.1"/>
    </source>
</evidence>
<evidence type="ECO:0000259" key="16">
    <source>
        <dbReference type="PROSITE" id="PS51918"/>
    </source>
</evidence>
<evidence type="ECO:0000256" key="2">
    <source>
        <dbReference type="ARBA" id="ARBA00002399"/>
    </source>
</evidence>
<dbReference type="SMART" id="SM00729">
    <property type="entry name" value="Elp3"/>
    <property type="match status" value="1"/>
</dbReference>
<comment type="cofactor">
    <cofactor evidence="1">
        <name>[4Fe-4S] cluster</name>
        <dbReference type="ChEBI" id="CHEBI:49883"/>
    </cofactor>
</comment>
<dbReference type="GO" id="GO:0051539">
    <property type="term" value="F:4 iron, 4 sulfur cluster binding"/>
    <property type="evidence" value="ECO:0007669"/>
    <property type="project" value="UniProtKB-KW"/>
</dbReference>
<keyword evidence="7" id="KW-0949">S-adenosyl-L-methionine</keyword>
<dbReference type="PROSITE" id="PS51918">
    <property type="entry name" value="RADICAL_SAM"/>
    <property type="match status" value="1"/>
</dbReference>
<dbReference type="Gene3D" id="3.80.30.20">
    <property type="entry name" value="tm_1862 like domain"/>
    <property type="match status" value="1"/>
</dbReference>
<evidence type="ECO:0000256" key="7">
    <source>
        <dbReference type="ARBA" id="ARBA00022691"/>
    </source>
</evidence>
<protein>
    <recommendedName>
        <fullName evidence="3">tRNA (N(6)-L-threonylcarbamoyladenosine(37)-C(2))-methylthiotransferase</fullName>
        <ecNumber evidence="3">2.8.4.5</ecNumber>
    </recommendedName>
    <alternativeName>
        <fullName evidence="12">tRNA-t(6)A37 methylthiotransferase</fullName>
    </alternativeName>
</protein>
<dbReference type="NCBIfam" id="TIGR01579">
    <property type="entry name" value="MiaB-like-C"/>
    <property type="match status" value="1"/>
</dbReference>
<evidence type="ECO:0000256" key="3">
    <source>
        <dbReference type="ARBA" id="ARBA00013273"/>
    </source>
</evidence>
<evidence type="ECO:0000256" key="5">
    <source>
        <dbReference type="ARBA" id="ARBA00022490"/>
    </source>
</evidence>
<keyword evidence="11" id="KW-0411">Iron-sulfur</keyword>
<dbReference type="GO" id="GO:0046872">
    <property type="term" value="F:metal ion binding"/>
    <property type="evidence" value="ECO:0007669"/>
    <property type="project" value="UniProtKB-KW"/>
</dbReference>